<feature type="transmembrane region" description="Helical" evidence="10">
    <location>
        <begin position="117"/>
        <end position="136"/>
    </location>
</feature>
<keyword evidence="4 10" id="KW-0812">Transmembrane</keyword>
<comment type="caution">
    <text evidence="11">The sequence shown here is derived from an EMBL/GenBank/DDBJ whole genome shotgun (WGS) entry which is preliminary data.</text>
</comment>
<evidence type="ECO:0000256" key="10">
    <source>
        <dbReference type="RuleBase" id="RU361115"/>
    </source>
</evidence>
<evidence type="ECO:0000256" key="2">
    <source>
        <dbReference type="ARBA" id="ARBA00022516"/>
    </source>
</evidence>
<evidence type="ECO:0000313" key="11">
    <source>
        <dbReference type="EMBL" id="CAF1104585.1"/>
    </source>
</evidence>
<dbReference type="GO" id="GO:0034625">
    <property type="term" value="P:fatty acid elongation, monounsaturated fatty acid"/>
    <property type="evidence" value="ECO:0007669"/>
    <property type="project" value="TreeGrafter"/>
</dbReference>
<feature type="transmembrane region" description="Helical" evidence="10">
    <location>
        <begin position="65"/>
        <end position="85"/>
    </location>
</feature>
<evidence type="ECO:0000256" key="9">
    <source>
        <dbReference type="ARBA" id="ARBA00023160"/>
    </source>
</evidence>
<evidence type="ECO:0000313" key="12">
    <source>
        <dbReference type="Proteomes" id="UP000663879"/>
    </source>
</evidence>
<proteinExistence type="inferred from homology"/>
<dbReference type="GO" id="GO:0034626">
    <property type="term" value="P:fatty acid elongation, polyunsaturated fatty acid"/>
    <property type="evidence" value="ECO:0007669"/>
    <property type="project" value="TreeGrafter"/>
</dbReference>
<keyword evidence="7 10" id="KW-0443">Lipid metabolism</keyword>
<dbReference type="Pfam" id="PF01151">
    <property type="entry name" value="ELO"/>
    <property type="match status" value="1"/>
</dbReference>
<dbReference type="EC" id="2.3.1.199" evidence="10"/>
<dbReference type="PROSITE" id="PS01188">
    <property type="entry name" value="ELO"/>
    <property type="match status" value="1"/>
</dbReference>
<feature type="transmembrane region" description="Helical" evidence="10">
    <location>
        <begin position="148"/>
        <end position="165"/>
    </location>
</feature>
<dbReference type="InterPro" id="IPR002076">
    <property type="entry name" value="ELO_fam"/>
</dbReference>
<keyword evidence="8 10" id="KW-0472">Membrane</keyword>
<sequence length="306" mass="36262">MASNISLIDQWKYYYDNALTKTDPRTVSLPLVWNDPKPVLYLVGAYLMMVIFGKRIMSYLPEIKVPAWILFTYNFGLVLLSAYMFEEIIVGVIQADYNLGCGEINNKPEESRVTNALWWYFFSKAIEFLDTFWMIIRKRFIQVTFLHVFHHSTMLLIWWVVISWIPAGQAYFGASLNCVVHVFMYTYYAFSVIPSLKDKLWWKKYITTFQLVQFVITFSHTCYGIYKTWNGQCSFPMWGQYLLGSYMIIMLILFTNFYIHEYVKKTNATKRQRMNIDLNNNNLVNLDIKKQTRFKENGKAKANKIE</sequence>
<dbReference type="GO" id="GO:0005789">
    <property type="term" value="C:endoplasmic reticulum membrane"/>
    <property type="evidence" value="ECO:0007669"/>
    <property type="project" value="TreeGrafter"/>
</dbReference>
<dbReference type="GO" id="GO:0019367">
    <property type="term" value="P:fatty acid elongation, saturated fatty acid"/>
    <property type="evidence" value="ECO:0007669"/>
    <property type="project" value="TreeGrafter"/>
</dbReference>
<reference evidence="11" key="1">
    <citation type="submission" date="2021-02" db="EMBL/GenBank/DDBJ databases">
        <authorList>
            <person name="Nowell W R."/>
        </authorList>
    </citation>
    <scope>NUCLEOTIDE SEQUENCE</scope>
    <source>
        <strain evidence="11">Ploen Becks lab</strain>
    </source>
</reference>
<keyword evidence="5 10" id="KW-0276">Fatty acid metabolism</keyword>
<evidence type="ECO:0000256" key="4">
    <source>
        <dbReference type="ARBA" id="ARBA00022692"/>
    </source>
</evidence>
<feature type="transmembrane region" description="Helical" evidence="10">
    <location>
        <begin position="38"/>
        <end position="53"/>
    </location>
</feature>
<comment type="subcellular location">
    <subcellularLocation>
        <location evidence="1">Membrane</location>
        <topology evidence="1">Multi-pass membrane protein</topology>
    </subcellularLocation>
</comment>
<gene>
    <name evidence="11" type="ORF">OXX778_LOCUS21322</name>
</gene>
<dbReference type="EMBL" id="CAJNOC010007764">
    <property type="protein sequence ID" value="CAF1104585.1"/>
    <property type="molecule type" value="Genomic_DNA"/>
</dbReference>
<evidence type="ECO:0000256" key="1">
    <source>
        <dbReference type="ARBA" id="ARBA00004141"/>
    </source>
</evidence>
<evidence type="ECO:0000256" key="8">
    <source>
        <dbReference type="ARBA" id="ARBA00023136"/>
    </source>
</evidence>
<dbReference type="GO" id="GO:0042761">
    <property type="term" value="P:very long-chain fatty acid biosynthetic process"/>
    <property type="evidence" value="ECO:0007669"/>
    <property type="project" value="TreeGrafter"/>
</dbReference>
<evidence type="ECO:0000256" key="7">
    <source>
        <dbReference type="ARBA" id="ARBA00023098"/>
    </source>
</evidence>
<dbReference type="AlphaFoldDB" id="A0A814PIB1"/>
<comment type="similarity">
    <text evidence="10">Belongs to the ELO family.</text>
</comment>
<dbReference type="Proteomes" id="UP000663879">
    <property type="component" value="Unassembled WGS sequence"/>
</dbReference>
<keyword evidence="2 10" id="KW-0444">Lipid biosynthesis</keyword>
<feature type="transmembrane region" description="Helical" evidence="10">
    <location>
        <begin position="171"/>
        <end position="193"/>
    </location>
</feature>
<dbReference type="PANTHER" id="PTHR11157">
    <property type="entry name" value="FATTY ACID ACYL TRANSFERASE-RELATED"/>
    <property type="match status" value="1"/>
</dbReference>
<evidence type="ECO:0000256" key="3">
    <source>
        <dbReference type="ARBA" id="ARBA00022679"/>
    </source>
</evidence>
<evidence type="ECO:0000256" key="5">
    <source>
        <dbReference type="ARBA" id="ARBA00022832"/>
    </source>
</evidence>
<dbReference type="OrthoDB" id="434092at2759"/>
<dbReference type="PANTHER" id="PTHR11157:SF126">
    <property type="entry name" value="ELONGATION OF VERY LONG CHAIN FATTY ACIDS PROTEIN"/>
    <property type="match status" value="1"/>
</dbReference>
<dbReference type="GO" id="GO:0030148">
    <property type="term" value="P:sphingolipid biosynthetic process"/>
    <property type="evidence" value="ECO:0007669"/>
    <property type="project" value="TreeGrafter"/>
</dbReference>
<comment type="catalytic activity">
    <reaction evidence="10">
        <text>a very-long-chain acyl-CoA + malonyl-CoA + H(+) = a very-long-chain 3-oxoacyl-CoA + CO2 + CoA</text>
        <dbReference type="Rhea" id="RHEA:32727"/>
        <dbReference type="ChEBI" id="CHEBI:15378"/>
        <dbReference type="ChEBI" id="CHEBI:16526"/>
        <dbReference type="ChEBI" id="CHEBI:57287"/>
        <dbReference type="ChEBI" id="CHEBI:57384"/>
        <dbReference type="ChEBI" id="CHEBI:90725"/>
        <dbReference type="ChEBI" id="CHEBI:90736"/>
        <dbReference type="EC" id="2.3.1.199"/>
    </reaction>
</comment>
<keyword evidence="3 10" id="KW-0808">Transferase</keyword>
<name>A0A814PIB1_9BILA</name>
<feature type="transmembrane region" description="Helical" evidence="10">
    <location>
        <begin position="238"/>
        <end position="259"/>
    </location>
</feature>
<protein>
    <recommendedName>
        <fullName evidence="10">Elongation of very long chain fatty acids protein</fullName>
        <ecNumber evidence="10">2.3.1.199</ecNumber>
    </recommendedName>
    <alternativeName>
        <fullName evidence="10">Very-long-chain 3-oxoacyl-CoA synthase</fullName>
    </alternativeName>
</protein>
<dbReference type="GO" id="GO:0009922">
    <property type="term" value="F:fatty acid elongase activity"/>
    <property type="evidence" value="ECO:0007669"/>
    <property type="project" value="UniProtKB-EC"/>
</dbReference>
<organism evidence="11 12">
    <name type="scientific">Brachionus calyciflorus</name>
    <dbReference type="NCBI Taxonomy" id="104777"/>
    <lineage>
        <taxon>Eukaryota</taxon>
        <taxon>Metazoa</taxon>
        <taxon>Spiralia</taxon>
        <taxon>Gnathifera</taxon>
        <taxon>Rotifera</taxon>
        <taxon>Eurotatoria</taxon>
        <taxon>Monogononta</taxon>
        <taxon>Pseudotrocha</taxon>
        <taxon>Ploima</taxon>
        <taxon>Brachionidae</taxon>
        <taxon>Brachionus</taxon>
    </lineage>
</organism>
<dbReference type="InterPro" id="IPR030457">
    <property type="entry name" value="ELO_CS"/>
</dbReference>
<feature type="transmembrane region" description="Helical" evidence="10">
    <location>
        <begin position="205"/>
        <end position="226"/>
    </location>
</feature>
<keyword evidence="12" id="KW-1185">Reference proteome</keyword>
<evidence type="ECO:0000256" key="6">
    <source>
        <dbReference type="ARBA" id="ARBA00022989"/>
    </source>
</evidence>
<keyword evidence="6 10" id="KW-1133">Transmembrane helix</keyword>
<keyword evidence="9 10" id="KW-0275">Fatty acid biosynthesis</keyword>
<accession>A0A814PIB1</accession>